<proteinExistence type="predicted"/>
<sequence>MKTLDLFSSSSYSLSKESQISLAFTFLEYDSARVFHRIENQQFTNAVFSLPFALLDECSINSICSSSFWNRRFILNQHMVYVHELKIKGDLPLPDLEMFSVEYLQLVKAGIDERSMRVFHLLILL</sequence>
<gene>
    <name evidence="1" type="ORF">M6B38_258415</name>
</gene>
<reference evidence="1" key="2">
    <citation type="submission" date="2023-04" db="EMBL/GenBank/DDBJ databases">
        <authorList>
            <person name="Bruccoleri R.E."/>
            <person name="Oakeley E.J."/>
            <person name="Faust A.-M."/>
            <person name="Dessus-Babus S."/>
            <person name="Altorfer M."/>
            <person name="Burckhardt D."/>
            <person name="Oertli M."/>
            <person name="Naumann U."/>
            <person name="Petersen F."/>
            <person name="Wong J."/>
        </authorList>
    </citation>
    <scope>NUCLEOTIDE SEQUENCE</scope>
    <source>
        <strain evidence="1">GSM-AAB239-AS_SAM_17_03QT</strain>
        <tissue evidence="1">Leaf</tissue>
    </source>
</reference>
<organism evidence="1 2">
    <name type="scientific">Iris pallida</name>
    <name type="common">Sweet iris</name>
    <dbReference type="NCBI Taxonomy" id="29817"/>
    <lineage>
        <taxon>Eukaryota</taxon>
        <taxon>Viridiplantae</taxon>
        <taxon>Streptophyta</taxon>
        <taxon>Embryophyta</taxon>
        <taxon>Tracheophyta</taxon>
        <taxon>Spermatophyta</taxon>
        <taxon>Magnoliopsida</taxon>
        <taxon>Liliopsida</taxon>
        <taxon>Asparagales</taxon>
        <taxon>Iridaceae</taxon>
        <taxon>Iridoideae</taxon>
        <taxon>Irideae</taxon>
        <taxon>Iris</taxon>
    </lineage>
</organism>
<dbReference type="Proteomes" id="UP001140949">
    <property type="component" value="Unassembled WGS sequence"/>
</dbReference>
<dbReference type="EMBL" id="JANAVB010002198">
    <property type="protein sequence ID" value="KAJ6851713.1"/>
    <property type="molecule type" value="Genomic_DNA"/>
</dbReference>
<comment type="caution">
    <text evidence="1">The sequence shown here is derived from an EMBL/GenBank/DDBJ whole genome shotgun (WGS) entry which is preliminary data.</text>
</comment>
<reference evidence="1" key="1">
    <citation type="journal article" date="2023" name="GigaByte">
        <title>Genome assembly of the bearded iris, Iris pallida Lam.</title>
        <authorList>
            <person name="Bruccoleri R.E."/>
            <person name="Oakeley E.J."/>
            <person name="Faust A.M.E."/>
            <person name="Altorfer M."/>
            <person name="Dessus-Babus S."/>
            <person name="Burckhardt D."/>
            <person name="Oertli M."/>
            <person name="Naumann U."/>
            <person name="Petersen F."/>
            <person name="Wong J."/>
        </authorList>
    </citation>
    <scope>NUCLEOTIDE SEQUENCE</scope>
    <source>
        <strain evidence="1">GSM-AAB239-AS_SAM_17_03QT</strain>
    </source>
</reference>
<dbReference type="AlphaFoldDB" id="A0AAX6IFK0"/>
<keyword evidence="2" id="KW-1185">Reference proteome</keyword>
<accession>A0AAX6IFK0</accession>
<name>A0AAX6IFK0_IRIPA</name>
<protein>
    <submittedName>
        <fullName evidence="1">Uncharacterized protein</fullName>
    </submittedName>
</protein>
<evidence type="ECO:0000313" key="1">
    <source>
        <dbReference type="EMBL" id="KAJ6851713.1"/>
    </source>
</evidence>
<evidence type="ECO:0000313" key="2">
    <source>
        <dbReference type="Proteomes" id="UP001140949"/>
    </source>
</evidence>